<keyword evidence="1" id="KW-1133">Transmembrane helix</keyword>
<name>A0ABT8KN83_9BACT</name>
<sequence>MQITQALDLFIAIILIYFLLSTVCSGILEWFYQLFKKRNKILQKTILEYFYQPYDDNSSWGKAIYGHPQIQALKKRPGSVGPSYIPAQVFASVILDLVSVKVSPTEGAATDAGSASSDLKLTRFEKGISLIENHTRVKSLFRSFLASSNSFEELRSAIENWYDNYMDRVSGWFKRESKIYLFFIALPLAVLGNVNTIRLVDYYAKNEEERGKLVSLASTVVSDSPDSAIINIDRSLAAIAMIDTLGMPIGWKSKKEIGVITSKHILNKIDSIKKKMTESTEEFRAGFCGIRECVMIGKSGYTTAKCHKEFACGLKRLCPLDSISQEFLEKNRDEYQKFLNTSESQIDSLKQLYKTEQAVFASNEPGETVKKAWNVYHFGKSPREKFYVFLGWLITALAATQGASFWFQLLVRFVNIRNNGLKPAKAEGKLSAGG</sequence>
<accession>A0ABT8KN83</accession>
<keyword evidence="1" id="KW-0812">Transmembrane</keyword>
<evidence type="ECO:0000313" key="2">
    <source>
        <dbReference type="EMBL" id="MDN5201168.1"/>
    </source>
</evidence>
<organism evidence="2 3">
    <name type="scientific">Splendidivirga corallicola</name>
    <dbReference type="NCBI Taxonomy" id="3051826"/>
    <lineage>
        <taxon>Bacteria</taxon>
        <taxon>Pseudomonadati</taxon>
        <taxon>Bacteroidota</taxon>
        <taxon>Cytophagia</taxon>
        <taxon>Cytophagales</taxon>
        <taxon>Splendidivirgaceae</taxon>
        <taxon>Splendidivirga</taxon>
    </lineage>
</organism>
<feature type="transmembrane region" description="Helical" evidence="1">
    <location>
        <begin position="6"/>
        <end position="32"/>
    </location>
</feature>
<keyword evidence="1" id="KW-0472">Membrane</keyword>
<keyword evidence="3" id="KW-1185">Reference proteome</keyword>
<feature type="transmembrane region" description="Helical" evidence="1">
    <location>
        <begin position="386"/>
        <end position="407"/>
    </location>
</feature>
<evidence type="ECO:0000313" key="3">
    <source>
        <dbReference type="Proteomes" id="UP001172082"/>
    </source>
</evidence>
<gene>
    <name evidence="2" type="ORF">QQ008_07340</name>
</gene>
<evidence type="ECO:0000256" key="1">
    <source>
        <dbReference type="SAM" id="Phobius"/>
    </source>
</evidence>
<comment type="caution">
    <text evidence="2">The sequence shown here is derived from an EMBL/GenBank/DDBJ whole genome shotgun (WGS) entry which is preliminary data.</text>
</comment>
<dbReference type="EMBL" id="JAUJEA010000002">
    <property type="protein sequence ID" value="MDN5201168.1"/>
    <property type="molecule type" value="Genomic_DNA"/>
</dbReference>
<reference evidence="2" key="1">
    <citation type="submission" date="2023-06" db="EMBL/GenBank/DDBJ databases">
        <title>Genomic of Parafulvivirga corallium.</title>
        <authorList>
            <person name="Wang G."/>
        </authorList>
    </citation>
    <scope>NUCLEOTIDE SEQUENCE</scope>
    <source>
        <strain evidence="2">BMA10</strain>
    </source>
</reference>
<dbReference type="Proteomes" id="UP001172082">
    <property type="component" value="Unassembled WGS sequence"/>
</dbReference>
<proteinExistence type="predicted"/>
<protein>
    <submittedName>
        <fullName evidence="2">Uncharacterized protein</fullName>
    </submittedName>
</protein>
<dbReference type="RefSeq" id="WP_346751194.1">
    <property type="nucleotide sequence ID" value="NZ_JAUJEA010000002.1"/>
</dbReference>